<evidence type="ECO:0000313" key="4">
    <source>
        <dbReference type="Proteomes" id="UP000887564"/>
    </source>
</evidence>
<dbReference type="InterPro" id="IPR036964">
    <property type="entry name" value="RASGEF_cat_dom_sf"/>
</dbReference>
<keyword evidence="1 2" id="KW-0344">Guanine-nucleotide releasing factor</keyword>
<dbReference type="GO" id="GO:0005085">
    <property type="term" value="F:guanyl-nucleotide exchange factor activity"/>
    <property type="evidence" value="ECO:0007669"/>
    <property type="project" value="UniProtKB-KW"/>
</dbReference>
<evidence type="ECO:0000259" key="3">
    <source>
        <dbReference type="PROSITE" id="PS50009"/>
    </source>
</evidence>
<dbReference type="PANTHER" id="PTHR23113">
    <property type="entry name" value="GUANINE NUCLEOTIDE EXCHANGE FACTOR"/>
    <property type="match status" value="1"/>
</dbReference>
<dbReference type="InterPro" id="IPR008937">
    <property type="entry name" value="Ras-like_GEF"/>
</dbReference>
<dbReference type="InterPro" id="IPR001895">
    <property type="entry name" value="RASGEF_cat_dom"/>
</dbReference>
<dbReference type="Pfam" id="PF00617">
    <property type="entry name" value="RasGEF"/>
    <property type="match status" value="1"/>
</dbReference>
<proteinExistence type="predicted"/>
<sequence length="170" mass="19610">MDQYVFNNGYDPNDYINCCERAKMFDVGKENCVQIAEQLTFWDAFNAVSQRVMTSIVLPECRAEFRAKIISKWIDIARVAIFKFFRSVELRALKNFSSLKAVLSALQSEPVYRLKSAWALVPNGSMAQFHELASIFEIDDDGEEHRARRILDESGVVIVQYLFILLYCCD</sequence>
<dbReference type="AlphaFoldDB" id="A0A914S1L2"/>
<dbReference type="GO" id="GO:0005886">
    <property type="term" value="C:plasma membrane"/>
    <property type="evidence" value="ECO:0007669"/>
    <property type="project" value="TreeGrafter"/>
</dbReference>
<dbReference type="SMART" id="SM00147">
    <property type="entry name" value="RasGEF"/>
    <property type="match status" value="1"/>
</dbReference>
<dbReference type="Proteomes" id="UP000887564">
    <property type="component" value="Unplaced"/>
</dbReference>
<dbReference type="InterPro" id="IPR023578">
    <property type="entry name" value="Ras_GEF_dom_sf"/>
</dbReference>
<dbReference type="SUPFAM" id="SSF48366">
    <property type="entry name" value="Ras GEF"/>
    <property type="match status" value="1"/>
</dbReference>
<dbReference type="PROSITE" id="PS50009">
    <property type="entry name" value="RASGEF_CAT"/>
    <property type="match status" value="1"/>
</dbReference>
<name>A0A914S1L2_PAREQ</name>
<evidence type="ECO:0000313" key="5">
    <source>
        <dbReference type="WBParaSite" id="PEQ_0000820501-mRNA-1"/>
    </source>
</evidence>
<organism evidence="4 5">
    <name type="scientific">Parascaris equorum</name>
    <name type="common">Equine roundworm</name>
    <dbReference type="NCBI Taxonomy" id="6256"/>
    <lineage>
        <taxon>Eukaryota</taxon>
        <taxon>Metazoa</taxon>
        <taxon>Ecdysozoa</taxon>
        <taxon>Nematoda</taxon>
        <taxon>Chromadorea</taxon>
        <taxon>Rhabditida</taxon>
        <taxon>Spirurina</taxon>
        <taxon>Ascaridomorpha</taxon>
        <taxon>Ascaridoidea</taxon>
        <taxon>Ascarididae</taxon>
        <taxon>Parascaris</taxon>
    </lineage>
</organism>
<reference evidence="5" key="1">
    <citation type="submission" date="2022-11" db="UniProtKB">
        <authorList>
            <consortium name="WormBaseParasite"/>
        </authorList>
    </citation>
    <scope>IDENTIFICATION</scope>
</reference>
<evidence type="ECO:0000256" key="1">
    <source>
        <dbReference type="ARBA" id="ARBA00022658"/>
    </source>
</evidence>
<dbReference type="PANTHER" id="PTHR23113:SF312">
    <property type="entry name" value="RAL GUANINE NUCLEOTIDE DISSOCIATION STIMULATOR-LIKE, ISOFORM E"/>
    <property type="match status" value="1"/>
</dbReference>
<feature type="domain" description="Ras-GEF" evidence="3">
    <location>
        <begin position="1"/>
        <end position="170"/>
    </location>
</feature>
<evidence type="ECO:0000256" key="2">
    <source>
        <dbReference type="PROSITE-ProRule" id="PRU00168"/>
    </source>
</evidence>
<dbReference type="Gene3D" id="1.10.840.10">
    <property type="entry name" value="Ras guanine-nucleotide exchange factors catalytic domain"/>
    <property type="match status" value="1"/>
</dbReference>
<protein>
    <submittedName>
        <fullName evidence="5">Ras-GEF domain-containing protein</fullName>
    </submittedName>
</protein>
<dbReference type="GO" id="GO:0007265">
    <property type="term" value="P:Ras protein signal transduction"/>
    <property type="evidence" value="ECO:0007669"/>
    <property type="project" value="TreeGrafter"/>
</dbReference>
<accession>A0A914S1L2</accession>
<keyword evidence="4" id="KW-1185">Reference proteome</keyword>
<dbReference type="WBParaSite" id="PEQ_0000820501-mRNA-1">
    <property type="protein sequence ID" value="PEQ_0000820501-mRNA-1"/>
    <property type="gene ID" value="PEQ_0000820501"/>
</dbReference>